<evidence type="ECO:0000313" key="3">
    <source>
        <dbReference type="Proteomes" id="UP000765509"/>
    </source>
</evidence>
<dbReference type="Proteomes" id="UP000765509">
    <property type="component" value="Unassembled WGS sequence"/>
</dbReference>
<dbReference type="EMBL" id="AVOT02042373">
    <property type="protein sequence ID" value="MBW0537779.1"/>
    <property type="molecule type" value="Genomic_DNA"/>
</dbReference>
<protein>
    <submittedName>
        <fullName evidence="2">Uncharacterized protein</fullName>
    </submittedName>
</protein>
<name>A0A9Q3FEK7_9BASI</name>
<dbReference type="OrthoDB" id="2513944at2759"/>
<proteinExistence type="predicted"/>
<feature type="compositionally biased region" description="Polar residues" evidence="1">
    <location>
        <begin position="1"/>
        <end position="19"/>
    </location>
</feature>
<gene>
    <name evidence="2" type="ORF">O181_077494</name>
</gene>
<sequence>MPSTRSGASNNTSGSSQKGNRCDYGRSQPGTEGKGSVDDFQTTKIGHSDADNAILPSKELTPPQEASVEIYKASHKAYNNAWQYKEYQILADLWKNCMNPYLTVRKFLGHPNTCKFLNGWHPLTEKKNMMLLTL</sequence>
<comment type="caution">
    <text evidence="2">The sequence shown here is derived from an EMBL/GenBank/DDBJ whole genome shotgun (WGS) entry which is preliminary data.</text>
</comment>
<evidence type="ECO:0000256" key="1">
    <source>
        <dbReference type="SAM" id="MobiDB-lite"/>
    </source>
</evidence>
<dbReference type="AlphaFoldDB" id="A0A9Q3FEK7"/>
<accession>A0A9Q3FEK7</accession>
<organism evidence="2 3">
    <name type="scientific">Austropuccinia psidii MF-1</name>
    <dbReference type="NCBI Taxonomy" id="1389203"/>
    <lineage>
        <taxon>Eukaryota</taxon>
        <taxon>Fungi</taxon>
        <taxon>Dikarya</taxon>
        <taxon>Basidiomycota</taxon>
        <taxon>Pucciniomycotina</taxon>
        <taxon>Pucciniomycetes</taxon>
        <taxon>Pucciniales</taxon>
        <taxon>Sphaerophragmiaceae</taxon>
        <taxon>Austropuccinia</taxon>
    </lineage>
</organism>
<evidence type="ECO:0000313" key="2">
    <source>
        <dbReference type="EMBL" id="MBW0537779.1"/>
    </source>
</evidence>
<reference evidence="2" key="1">
    <citation type="submission" date="2021-03" db="EMBL/GenBank/DDBJ databases">
        <title>Draft genome sequence of rust myrtle Austropuccinia psidii MF-1, a brazilian biotype.</title>
        <authorList>
            <person name="Quecine M.C."/>
            <person name="Pachon D.M.R."/>
            <person name="Bonatelli M.L."/>
            <person name="Correr F.H."/>
            <person name="Franceschini L.M."/>
            <person name="Leite T.F."/>
            <person name="Margarido G.R.A."/>
            <person name="Almeida C.A."/>
            <person name="Ferrarezi J.A."/>
            <person name="Labate C.A."/>
        </authorList>
    </citation>
    <scope>NUCLEOTIDE SEQUENCE</scope>
    <source>
        <strain evidence="2">MF-1</strain>
    </source>
</reference>
<keyword evidence="3" id="KW-1185">Reference proteome</keyword>
<feature type="region of interest" description="Disordered" evidence="1">
    <location>
        <begin position="1"/>
        <end position="61"/>
    </location>
</feature>